<dbReference type="KEGG" id="paun:MJA45_01815"/>
<feature type="transmembrane region" description="Helical" evidence="8">
    <location>
        <begin position="163"/>
        <end position="182"/>
    </location>
</feature>
<dbReference type="GO" id="GO:0022857">
    <property type="term" value="F:transmembrane transporter activity"/>
    <property type="evidence" value="ECO:0007669"/>
    <property type="project" value="InterPro"/>
</dbReference>
<feature type="transmembrane region" description="Helical" evidence="8">
    <location>
        <begin position="132"/>
        <end position="157"/>
    </location>
</feature>
<feature type="domain" description="Major facilitator superfamily (MFS) profile" evidence="9">
    <location>
        <begin position="8"/>
        <end position="387"/>
    </location>
</feature>
<feature type="transmembrane region" description="Helical" evidence="8">
    <location>
        <begin position="97"/>
        <end position="120"/>
    </location>
</feature>
<feature type="transmembrane region" description="Helical" evidence="8">
    <location>
        <begin position="239"/>
        <end position="259"/>
    </location>
</feature>
<dbReference type="InterPro" id="IPR020846">
    <property type="entry name" value="MFS_dom"/>
</dbReference>
<keyword evidence="6 8" id="KW-0472">Membrane</keyword>
<keyword evidence="5 8" id="KW-1133">Transmembrane helix</keyword>
<organism evidence="10 11">
    <name type="scientific">Paenibacillus aurantius</name>
    <dbReference type="NCBI Taxonomy" id="2918900"/>
    <lineage>
        <taxon>Bacteria</taxon>
        <taxon>Bacillati</taxon>
        <taxon>Bacillota</taxon>
        <taxon>Bacilli</taxon>
        <taxon>Bacillales</taxon>
        <taxon>Paenibacillaceae</taxon>
        <taxon>Paenibacillus</taxon>
    </lineage>
</organism>
<dbReference type="CDD" id="cd17324">
    <property type="entry name" value="MFS_NepI_like"/>
    <property type="match status" value="1"/>
</dbReference>
<evidence type="ECO:0000259" key="9">
    <source>
        <dbReference type="PROSITE" id="PS50850"/>
    </source>
</evidence>
<comment type="subcellular location">
    <subcellularLocation>
        <location evidence="1">Cell membrane</location>
        <topology evidence="1">Multi-pass membrane protein</topology>
    </subcellularLocation>
</comment>
<keyword evidence="4 8" id="KW-0812">Transmembrane</keyword>
<accession>A0AA96RG06</accession>
<evidence type="ECO:0000313" key="11">
    <source>
        <dbReference type="Proteomes" id="UP001305702"/>
    </source>
</evidence>
<evidence type="ECO:0000313" key="10">
    <source>
        <dbReference type="EMBL" id="WNQ11818.1"/>
    </source>
</evidence>
<feature type="transmembrane region" description="Helical" evidence="8">
    <location>
        <begin position="330"/>
        <end position="350"/>
    </location>
</feature>
<keyword evidence="2" id="KW-0813">Transport</keyword>
<dbReference type="PANTHER" id="PTHR43124">
    <property type="entry name" value="PURINE EFFLUX PUMP PBUE"/>
    <property type="match status" value="1"/>
</dbReference>
<dbReference type="SUPFAM" id="SSF103473">
    <property type="entry name" value="MFS general substrate transporter"/>
    <property type="match status" value="1"/>
</dbReference>
<dbReference type="GO" id="GO:0005886">
    <property type="term" value="C:plasma membrane"/>
    <property type="evidence" value="ECO:0007669"/>
    <property type="project" value="UniProtKB-SubCell"/>
</dbReference>
<dbReference type="Pfam" id="PF07690">
    <property type="entry name" value="MFS_1"/>
    <property type="match status" value="1"/>
</dbReference>
<evidence type="ECO:0000256" key="3">
    <source>
        <dbReference type="ARBA" id="ARBA00022475"/>
    </source>
</evidence>
<dbReference type="InterPro" id="IPR011701">
    <property type="entry name" value="MFS"/>
</dbReference>
<dbReference type="PANTHER" id="PTHR43124:SF10">
    <property type="entry name" value="PURINE EFFLUX PUMP PBUE"/>
    <property type="match status" value="1"/>
</dbReference>
<evidence type="ECO:0000256" key="8">
    <source>
        <dbReference type="SAM" id="Phobius"/>
    </source>
</evidence>
<keyword evidence="11" id="KW-1185">Reference proteome</keyword>
<dbReference type="AlphaFoldDB" id="A0AA96RG06"/>
<evidence type="ECO:0000256" key="4">
    <source>
        <dbReference type="ARBA" id="ARBA00022692"/>
    </source>
</evidence>
<protein>
    <submittedName>
        <fullName evidence="10">MFS transporter</fullName>
    </submittedName>
</protein>
<feature type="region of interest" description="Disordered" evidence="7">
    <location>
        <begin position="391"/>
        <end position="425"/>
    </location>
</feature>
<feature type="transmembrane region" description="Helical" evidence="8">
    <location>
        <begin position="295"/>
        <end position="318"/>
    </location>
</feature>
<keyword evidence="3" id="KW-1003">Cell membrane</keyword>
<evidence type="ECO:0000256" key="6">
    <source>
        <dbReference type="ARBA" id="ARBA00023136"/>
    </source>
</evidence>
<dbReference type="Proteomes" id="UP001305702">
    <property type="component" value="Chromosome"/>
</dbReference>
<dbReference type="RefSeq" id="WP_315605592.1">
    <property type="nucleotide sequence ID" value="NZ_CP130318.1"/>
</dbReference>
<name>A0AA96RG06_9BACL</name>
<gene>
    <name evidence="10" type="ORF">MJA45_01815</name>
</gene>
<feature type="transmembrane region" description="Helical" evidence="8">
    <location>
        <begin position="46"/>
        <end position="66"/>
    </location>
</feature>
<evidence type="ECO:0000256" key="7">
    <source>
        <dbReference type="SAM" id="MobiDB-lite"/>
    </source>
</evidence>
<feature type="transmembrane region" description="Helical" evidence="8">
    <location>
        <begin position="73"/>
        <end position="91"/>
    </location>
</feature>
<evidence type="ECO:0000256" key="5">
    <source>
        <dbReference type="ARBA" id="ARBA00022989"/>
    </source>
</evidence>
<dbReference type="EMBL" id="CP130318">
    <property type="protein sequence ID" value="WNQ11818.1"/>
    <property type="molecule type" value="Genomic_DNA"/>
</dbReference>
<evidence type="ECO:0000256" key="2">
    <source>
        <dbReference type="ARBA" id="ARBA00022448"/>
    </source>
</evidence>
<reference evidence="10 11" key="1">
    <citation type="submission" date="2022-02" db="EMBL/GenBank/DDBJ databases">
        <title>Paenibacillus sp. MBLB1776 Whole Genome Shotgun Sequencing.</title>
        <authorList>
            <person name="Hwang C.Y."/>
            <person name="Cho E.-S."/>
            <person name="Seo M.-J."/>
        </authorList>
    </citation>
    <scope>NUCLEOTIDE SEQUENCE [LARGE SCALE GENOMIC DNA]</scope>
    <source>
        <strain evidence="10 11">MBLB1776</strain>
    </source>
</reference>
<dbReference type="InterPro" id="IPR050189">
    <property type="entry name" value="MFS_Efflux_Transporters"/>
</dbReference>
<dbReference type="InterPro" id="IPR036259">
    <property type="entry name" value="MFS_trans_sf"/>
</dbReference>
<feature type="transmembrane region" description="Helical" evidence="8">
    <location>
        <begin position="362"/>
        <end position="383"/>
    </location>
</feature>
<dbReference type="Gene3D" id="1.20.1250.20">
    <property type="entry name" value="MFS general substrate transporter like domains"/>
    <property type="match status" value="2"/>
</dbReference>
<feature type="transmembrane region" description="Helical" evidence="8">
    <location>
        <begin position="271"/>
        <end position="289"/>
    </location>
</feature>
<proteinExistence type="predicted"/>
<sequence>MNRHAALSVYLLTLGVFFTATSELVVSGILPQIAEDLTVSVASAGQLVTAFSLAFAIGTPIVTALTSRLDRRLVLTGSLLLFIAGCLASSFAPGYSFLLACRVILGVSAGVYLVTSFGTAARLVPPERLGRAIGTIIFGFSCSMILGVPIGITLTGWAGWRSIFLVLALAALGVAAAMLRLFPSSAGETPVPFRQQLKVLGSLVIGTGLLFSLFRESGGSILLTYLTSYLQDIYRMNPSGISLFMLVLGLFGAAGSRLGGYGVDRWGPMRIMVFGVALNAAALALLPLFSGSRAAGLALIVLLMLLMFMTGPAVQAYFIQQAPDSNGLVLSLNTSIIHLGLATGAGTGGWMINTASTVRFNPWLACLFVTAGLGAALWSFTLAKRAARRTSSPASASLQEKTDAPNQLTAGGGTGARDLSRDTPA</sequence>
<dbReference type="PROSITE" id="PS50850">
    <property type="entry name" value="MFS"/>
    <property type="match status" value="1"/>
</dbReference>
<evidence type="ECO:0000256" key="1">
    <source>
        <dbReference type="ARBA" id="ARBA00004651"/>
    </source>
</evidence>